<dbReference type="Proteomes" id="UP000233769">
    <property type="component" value="Chromosome tk0001"/>
</dbReference>
<name>A0A2N9AYX4_METEX</name>
<organism evidence="1 2">
    <name type="scientific">Methylorubrum extorquens</name>
    <name type="common">Methylobacterium dichloromethanicum</name>
    <name type="synonym">Methylobacterium extorquens</name>
    <dbReference type="NCBI Taxonomy" id="408"/>
    <lineage>
        <taxon>Bacteria</taxon>
        <taxon>Pseudomonadati</taxon>
        <taxon>Pseudomonadota</taxon>
        <taxon>Alphaproteobacteria</taxon>
        <taxon>Hyphomicrobiales</taxon>
        <taxon>Methylobacteriaceae</taxon>
        <taxon>Methylorubrum</taxon>
    </lineage>
</organism>
<gene>
    <name evidence="1" type="ORF">TK0001_5962</name>
</gene>
<evidence type="ECO:0000313" key="1">
    <source>
        <dbReference type="EMBL" id="SOR32521.1"/>
    </source>
</evidence>
<protein>
    <submittedName>
        <fullName evidence="1">Uncharacterized protein</fullName>
    </submittedName>
</protein>
<reference evidence="2" key="1">
    <citation type="submission" date="2017-10" db="EMBL/GenBank/DDBJ databases">
        <authorList>
            <person name="Regsiter A."/>
            <person name="William W."/>
        </authorList>
    </citation>
    <scope>NUCLEOTIDE SEQUENCE [LARGE SCALE GENOMIC DNA]</scope>
</reference>
<accession>A0A2N9AYX4</accession>
<evidence type="ECO:0000313" key="2">
    <source>
        <dbReference type="Proteomes" id="UP000233769"/>
    </source>
</evidence>
<proteinExistence type="predicted"/>
<sequence length="56" mass="6352">MCSAKTADVFHPQNETTSELYTMAIMPRRNTSADFVSKRTLVIPNAPVRYCLDQCE</sequence>
<dbReference type="AlphaFoldDB" id="A0A2N9AYX4"/>
<dbReference type="EMBL" id="LT962688">
    <property type="protein sequence ID" value="SOR32521.1"/>
    <property type="molecule type" value="Genomic_DNA"/>
</dbReference>